<keyword evidence="4 9" id="KW-0812">Transmembrane</keyword>
<evidence type="ECO:0000256" key="8">
    <source>
        <dbReference type="ARBA" id="ARBA00023136"/>
    </source>
</evidence>
<evidence type="ECO:0000256" key="4">
    <source>
        <dbReference type="ARBA" id="ARBA00022692"/>
    </source>
</evidence>
<dbReference type="RefSeq" id="WP_045777497.1">
    <property type="nucleotide sequence ID" value="NZ_LAJY01000873.1"/>
</dbReference>
<reference evidence="10 11" key="1">
    <citation type="submission" date="2015-03" db="EMBL/GenBank/DDBJ databases">
        <title>Draft genome sequence of Elstera litoralis.</title>
        <authorList>
            <person name="Rahalkar M.C."/>
            <person name="Dhakephalkar P.K."/>
            <person name="Pore S.D."/>
            <person name="Arora P."/>
            <person name="Kapse N.G."/>
            <person name="Pandit P.S."/>
        </authorList>
    </citation>
    <scope>NUCLEOTIDE SEQUENCE [LARGE SCALE GENOMIC DNA]</scope>
    <source>
        <strain evidence="10 11">Dia-1</strain>
    </source>
</reference>
<evidence type="ECO:0000256" key="1">
    <source>
        <dbReference type="ARBA" id="ARBA00004370"/>
    </source>
</evidence>
<name>A0A0F3IJS9_9PROT</name>
<dbReference type="GO" id="GO:0008320">
    <property type="term" value="F:protein transmembrane transporter activity"/>
    <property type="evidence" value="ECO:0007669"/>
    <property type="project" value="UniProtKB-UniRule"/>
</dbReference>
<dbReference type="AlphaFoldDB" id="A0A0F3IJS9"/>
<keyword evidence="7 9" id="KW-0811">Translocation</keyword>
<organism evidence="10 11">
    <name type="scientific">Elstera litoralis</name>
    <dbReference type="NCBI Taxonomy" id="552518"/>
    <lineage>
        <taxon>Bacteria</taxon>
        <taxon>Pseudomonadati</taxon>
        <taxon>Pseudomonadota</taxon>
        <taxon>Alphaproteobacteria</taxon>
        <taxon>Rhodospirillales</taxon>
        <taxon>Rhodospirillaceae</taxon>
        <taxon>Elstera</taxon>
    </lineage>
</organism>
<accession>A0A0F3IJS9</accession>
<dbReference type="InterPro" id="IPR005807">
    <property type="entry name" value="SecE_bac"/>
</dbReference>
<protein>
    <recommendedName>
        <fullName evidence="9">Protein translocase subunit SecE</fullName>
    </recommendedName>
</protein>
<evidence type="ECO:0000256" key="6">
    <source>
        <dbReference type="ARBA" id="ARBA00022989"/>
    </source>
</evidence>
<evidence type="ECO:0000256" key="7">
    <source>
        <dbReference type="ARBA" id="ARBA00023010"/>
    </source>
</evidence>
<dbReference type="EMBL" id="LAJY01000873">
    <property type="protein sequence ID" value="KJV06927.1"/>
    <property type="molecule type" value="Genomic_DNA"/>
</dbReference>
<proteinExistence type="inferred from homology"/>
<keyword evidence="5 9" id="KW-0653">Protein transport</keyword>
<evidence type="ECO:0000256" key="2">
    <source>
        <dbReference type="ARBA" id="ARBA00022448"/>
    </source>
</evidence>
<dbReference type="Proteomes" id="UP000033774">
    <property type="component" value="Unassembled WGS sequence"/>
</dbReference>
<dbReference type="GO" id="GO:0005886">
    <property type="term" value="C:plasma membrane"/>
    <property type="evidence" value="ECO:0007669"/>
    <property type="project" value="UniProtKB-SubCell"/>
</dbReference>
<keyword evidence="11" id="KW-1185">Reference proteome</keyword>
<comment type="subunit">
    <text evidence="9">Component of the Sec protein translocase complex. Heterotrimer consisting of SecY, SecE and SecG subunits. The heterotrimers can form oligomers, although 1 heterotrimer is thought to be able to translocate proteins. Interacts with the ribosome. Interacts with SecDF, and other proteins may be involved. Interacts with SecA.</text>
</comment>
<gene>
    <name evidence="9" type="primary">secE</name>
    <name evidence="10" type="ORF">VZ95_20430</name>
</gene>
<dbReference type="Gene3D" id="1.20.5.1030">
    <property type="entry name" value="Preprotein translocase secy subunit"/>
    <property type="match status" value="1"/>
</dbReference>
<keyword evidence="3 9" id="KW-1003">Cell membrane</keyword>
<evidence type="ECO:0000256" key="3">
    <source>
        <dbReference type="ARBA" id="ARBA00022475"/>
    </source>
</evidence>
<keyword evidence="8 9" id="KW-0472">Membrane</keyword>
<dbReference type="GO" id="GO:0043952">
    <property type="term" value="P:protein transport by the Sec complex"/>
    <property type="evidence" value="ECO:0007669"/>
    <property type="project" value="UniProtKB-UniRule"/>
</dbReference>
<dbReference type="GO" id="GO:0006605">
    <property type="term" value="P:protein targeting"/>
    <property type="evidence" value="ECO:0007669"/>
    <property type="project" value="UniProtKB-UniRule"/>
</dbReference>
<feature type="transmembrane region" description="Helical" evidence="9">
    <location>
        <begin position="29"/>
        <end position="49"/>
    </location>
</feature>
<evidence type="ECO:0000256" key="5">
    <source>
        <dbReference type="ARBA" id="ARBA00022927"/>
    </source>
</evidence>
<evidence type="ECO:0000313" key="11">
    <source>
        <dbReference type="Proteomes" id="UP000033774"/>
    </source>
</evidence>
<dbReference type="Pfam" id="PF00584">
    <property type="entry name" value="SecE"/>
    <property type="match status" value="1"/>
</dbReference>
<dbReference type="HAMAP" id="MF_00422">
    <property type="entry name" value="SecE"/>
    <property type="match status" value="1"/>
</dbReference>
<keyword evidence="6 9" id="KW-1133">Transmembrane helix</keyword>
<dbReference type="InterPro" id="IPR001901">
    <property type="entry name" value="Translocase_SecE/Sec61-g"/>
</dbReference>
<dbReference type="PANTHER" id="PTHR33910:SF1">
    <property type="entry name" value="PROTEIN TRANSLOCASE SUBUNIT SECE"/>
    <property type="match status" value="1"/>
</dbReference>
<comment type="similarity">
    <text evidence="9">Belongs to the SecE/SEC61-gamma family.</text>
</comment>
<comment type="caution">
    <text evidence="10">The sequence shown here is derived from an EMBL/GenBank/DDBJ whole genome shotgun (WGS) entry which is preliminary data.</text>
</comment>
<dbReference type="GO" id="GO:0065002">
    <property type="term" value="P:intracellular protein transmembrane transport"/>
    <property type="evidence" value="ECO:0007669"/>
    <property type="project" value="UniProtKB-UniRule"/>
</dbReference>
<dbReference type="NCBIfam" id="TIGR00964">
    <property type="entry name" value="secE_bact"/>
    <property type="match status" value="1"/>
</dbReference>
<comment type="subcellular location">
    <subcellularLocation>
        <location evidence="9">Cell membrane</location>
        <topology evidence="9">Single-pass membrane protein</topology>
    </subcellularLocation>
    <subcellularLocation>
        <location evidence="1">Membrane</location>
    </subcellularLocation>
</comment>
<dbReference type="GO" id="GO:0009306">
    <property type="term" value="P:protein secretion"/>
    <property type="evidence" value="ECO:0007669"/>
    <property type="project" value="UniProtKB-UniRule"/>
</dbReference>
<sequence>MAKTSPVQFFKEVRLEARKVTWPTWKETWISTVMVFVMGLLAALFFFLVDQGLSIGIRLILGLGK</sequence>
<comment type="function">
    <text evidence="9">Essential subunit of the Sec protein translocation channel SecYEG. Clamps together the 2 halves of SecY. May contact the channel plug during translocation.</text>
</comment>
<keyword evidence="2 9" id="KW-0813">Transport</keyword>
<evidence type="ECO:0000256" key="9">
    <source>
        <dbReference type="HAMAP-Rule" id="MF_00422"/>
    </source>
</evidence>
<dbReference type="InterPro" id="IPR038379">
    <property type="entry name" value="SecE_sf"/>
</dbReference>
<dbReference type="OrthoDB" id="9812738at2"/>
<dbReference type="PANTHER" id="PTHR33910">
    <property type="entry name" value="PROTEIN TRANSLOCASE SUBUNIT SECE"/>
    <property type="match status" value="1"/>
</dbReference>
<evidence type="ECO:0000313" key="10">
    <source>
        <dbReference type="EMBL" id="KJV06927.1"/>
    </source>
</evidence>